<feature type="region of interest" description="Disordered" evidence="1">
    <location>
        <begin position="1657"/>
        <end position="1682"/>
    </location>
</feature>
<keyword evidence="2" id="KW-0812">Transmembrane</keyword>
<evidence type="ECO:0000256" key="1">
    <source>
        <dbReference type="SAM" id="MobiDB-lite"/>
    </source>
</evidence>
<proteinExistence type="predicted"/>
<comment type="caution">
    <text evidence="3">The sequence shown here is derived from an EMBL/GenBank/DDBJ whole genome shotgun (WGS) entry which is preliminary data.</text>
</comment>
<feature type="transmembrane region" description="Helical" evidence="2">
    <location>
        <begin position="55"/>
        <end position="74"/>
    </location>
</feature>
<keyword evidence="4" id="KW-1185">Reference proteome</keyword>
<dbReference type="Gene3D" id="2.60.120.260">
    <property type="entry name" value="Galactose-binding domain-like"/>
    <property type="match status" value="5"/>
</dbReference>
<feature type="region of interest" description="Disordered" evidence="1">
    <location>
        <begin position="917"/>
        <end position="949"/>
    </location>
</feature>
<feature type="region of interest" description="Disordered" evidence="1">
    <location>
        <begin position="1420"/>
        <end position="1450"/>
    </location>
</feature>
<evidence type="ECO:0008006" key="5">
    <source>
        <dbReference type="Google" id="ProtNLM"/>
    </source>
</evidence>
<keyword evidence="2" id="KW-1133">Transmembrane helix</keyword>
<gene>
    <name evidence="3" type="ORF">DES53_108308</name>
</gene>
<accession>A0A366HDS9</accession>
<keyword evidence="2" id="KW-0472">Membrane</keyword>
<dbReference type="EMBL" id="QNRR01000008">
    <property type="protein sequence ID" value="RBP40601.1"/>
    <property type="molecule type" value="Genomic_DNA"/>
</dbReference>
<evidence type="ECO:0000313" key="3">
    <source>
        <dbReference type="EMBL" id="RBP40601.1"/>
    </source>
</evidence>
<feature type="region of interest" description="Disordered" evidence="1">
    <location>
        <begin position="102"/>
        <end position="141"/>
    </location>
</feature>
<name>A0A366HDS9_9BACT</name>
<organism evidence="3 4">
    <name type="scientific">Roseimicrobium gellanilyticum</name>
    <dbReference type="NCBI Taxonomy" id="748857"/>
    <lineage>
        <taxon>Bacteria</taxon>
        <taxon>Pseudomonadati</taxon>
        <taxon>Verrucomicrobiota</taxon>
        <taxon>Verrucomicrobiia</taxon>
        <taxon>Verrucomicrobiales</taxon>
        <taxon>Verrucomicrobiaceae</taxon>
        <taxon>Roseimicrobium</taxon>
    </lineage>
</organism>
<dbReference type="Proteomes" id="UP000253426">
    <property type="component" value="Unassembled WGS sequence"/>
</dbReference>
<dbReference type="InterPro" id="IPR008979">
    <property type="entry name" value="Galactose-bd-like_sf"/>
</dbReference>
<dbReference type="SUPFAM" id="SSF49785">
    <property type="entry name" value="Galactose-binding domain-like"/>
    <property type="match status" value="2"/>
</dbReference>
<evidence type="ECO:0000313" key="4">
    <source>
        <dbReference type="Proteomes" id="UP000253426"/>
    </source>
</evidence>
<feature type="compositionally biased region" description="Polar residues" evidence="1">
    <location>
        <begin position="114"/>
        <end position="126"/>
    </location>
</feature>
<protein>
    <recommendedName>
        <fullName evidence="5">F5/8 type C domain-containing protein</fullName>
    </recommendedName>
</protein>
<feature type="region of interest" description="Disordered" evidence="1">
    <location>
        <begin position="1272"/>
        <end position="1294"/>
    </location>
</feature>
<reference evidence="3 4" key="1">
    <citation type="submission" date="2018-06" db="EMBL/GenBank/DDBJ databases">
        <title>Genomic Encyclopedia of Type Strains, Phase IV (KMG-IV): sequencing the most valuable type-strain genomes for metagenomic binning, comparative biology and taxonomic classification.</title>
        <authorList>
            <person name="Goeker M."/>
        </authorList>
    </citation>
    <scope>NUCLEOTIDE SEQUENCE [LARGE SCALE GENOMIC DNA]</scope>
    <source>
        <strain evidence="3 4">DSM 25532</strain>
    </source>
</reference>
<sequence>MRTPRRGCISTSSLTSLVAMEKLSAKTGQRAGTTIRDAPAHTTNTHAHQLPWPRAVLGMAFALVLMAWAVAPSASAQSSTPPPPDQEWSVRDAQGFRSRNLSTGPLMQIRIDGSTPSLSKSSFQRTSTDRAENSSNLDFDADYTPRQNISLRREMRVDPKRRAVRILDIITNTDAQERSIRVDYSTSMSERGSVRYGGVLNQAGESREYGNGVPDDTVAAVVFAERQDSQALPFFVWGQSGARWTVNVQDVGSSVSLSYEGAVPANGKIALLHWVGVAGLDKGVKLERMADAFWKDGRLVNPMVSAEMAPLVVNFTPEALKATSTAPSLSLSQPAGRLVHFDKLCGKLSVGREEKDVLWMGKDEQLRGDVTGTAVQVKMDSRTLEVPLADIAGIRGGGGRGREHRVYLRNGAVLTGRASLGECRLAGELGNLTLNADAFELLLLRVTAEDGKAPEGAAAFVELQNGAVHWLGPQEQRGVQLVTVFGALPIAFSEIWSLERRAEPPFNLIATLADGSRIHGVAQQPVITFPVLDAAGKVLPTEVRTAEIVRFGSADLLAKEMALPGRDAAPTDKGPETGKLKVEPPARYCWLRDGSLLVGAIASPTLTVRTGGNNVELKAEDVARMTLDAANGNVVSLELRSGAKMLGELVSESLEWQLGSRKVTLPAGWLQEVVRKESAVTTPVDLDAARAPGENDPLALPKGVPKENLVEMKVDYPKATAEGPLRISGSVSLPRLDKCDEESVKKRLTFLVPKGTTNAALKRPVTVSAPDSAVGVLTNITDGSAKDDGGEQVALEGGVQWMQIDLGEPHHIWKVLLWHYHRMPVVYQDVIAMVSNDPDFRKDVKVIFNNDHDNSSNLGAGPDIAYVETNYGWLMDGAGAQGRYVRFYSNGNSYSEKNDYLEAMVFGTPVSPKVAAPDASAPTVSTTHAAGPGITPPKTLSAPASGSPAPQLLTKPTPAQLASTAAHKAPRDPLALPPGILENAQITIRPLRPRGAPVPPAMYSRNRLVHQQEHNMDLLSATDYLRVPAGTTRVSAGKPVTTSDKANAGSKDLAFVTDGHPWRKEPPFLNLTPGLQWVQIDLQVSHRIWKLLLWHDVKRFDVYEDVIVQLSDDPDFAKGVVTVFNNDVDDTAGLGKGPDPAYIETSYGRLMDGGGHRARYVRFYSRGNTTDGKNCYVEAAVYGTPTDGAEKEPPFPNEPMPTVPNNPLAIPQVNPLDAVVTISPTYPKALYVTSPVIEAERDVPNLERADPEATRKRLSFQVLRWSHNVAERKPVTSSAPPQEQGALSKLVDGNPDGMRENVVTLPAGTQWVQVDLGERKKIGKVLLWHAFFQWGIVHDVVVQVSDDATFASGVQTLFNNDHDNSAGLGKGVDPAYVETNLGRLIDGCEARGRYVRITTRGSTASPLNRFTEIMVFGKPVPQGPPGADAGEKPLSPAEQRAREDANNSSDNLWTVPTYPACAPGLGTFATASVDAARFPHLEKRDWVLEHARLELRQPLRSYRDAALHKPVSASVAKVPEADLRRVTNGVAYHDDVLELPPGLQWVQVDLGMEHRIWNILMWHNHSRPVVYQDVVVQISSDPKFEKGVITVFNNDHDNSAGLGKGTDPAYVETNFGRRIEAGGVLGRYVRCYSRGNSENEANHFSEVSVYGAWEPGIPGSVEPTTERGETSRPPAPDGTSVNYSKDYPRYTISFPNGGPVTVQKKDFPHLEQFDYERERSRLFIPRPNGVRLLTCQGFTSSSPGAAILKCFADGLIHAPSDPVLPGGLQWMQVDLGAAYDLWFVGLWHQINDPVVYHDVVMQASDDPDFKTGVHTLFNNDHDNSSGLGKGTDPAYLETMFGRIMPGFATRARYIRVYSRGNSREDVNRFSEIKVYGQQVEDAAITNSN</sequence>
<evidence type="ECO:0000256" key="2">
    <source>
        <dbReference type="SAM" id="Phobius"/>
    </source>
</evidence>